<protein>
    <submittedName>
        <fullName evidence="1">Uncharacterized protein</fullName>
    </submittedName>
</protein>
<gene>
    <name evidence="1" type="ORF">H9657_06715</name>
</gene>
<keyword evidence="2" id="KW-1185">Reference proteome</keyword>
<sequence>MTDSIDPARAAYAFANRFVNVLVTLPNGTAVRTAGRCGGMSYSVLDHVTSGRDVPTWPAGLFAPGRVPPDGHLVADHLRARQLDSFRSVSALRFVTWSALPDRDLGPLAGVRPRPRRARPGRLLTRAPGRPRVLGMVVARHPLRSGDNHQVVATGFSRGATGPVLTLIDPNSPGREVSLVETPEGWRASNGRLWRGFFRHAYAPRTPPALPSASRRPTVRVRSGAPLALAHVATGRLLVVAEGGPALRATGTTTWTPTGGPALLTDGATVRLVTDDRALTVVGTRPVLGPAHEAVAGGPADQAAADGAAADGTADGWRVVVDGGGPWRQGSRVRLLHTATGVLLAGTADALTTSWTPDTCTWWTIATPPPDHPPAHRGTHRRAR</sequence>
<proteinExistence type="predicted"/>
<comment type="caution">
    <text evidence="1">The sequence shown here is derived from an EMBL/GenBank/DDBJ whole genome shotgun (WGS) entry which is preliminary data.</text>
</comment>
<reference evidence="1 2" key="1">
    <citation type="submission" date="2020-08" db="EMBL/GenBank/DDBJ databases">
        <title>A Genomic Blueprint of the Chicken Gut Microbiome.</title>
        <authorList>
            <person name="Gilroy R."/>
            <person name="Ravi A."/>
            <person name="Getino M."/>
            <person name="Pursley I."/>
            <person name="Horton D.L."/>
            <person name="Alikhan N.-F."/>
            <person name="Baker D."/>
            <person name="Gharbi K."/>
            <person name="Hall N."/>
            <person name="Watson M."/>
            <person name="Adriaenssens E.M."/>
            <person name="Foster-Nyarko E."/>
            <person name="Jarju S."/>
            <person name="Secka A."/>
            <person name="Antonio M."/>
            <person name="Oren A."/>
            <person name="Chaudhuri R."/>
            <person name="La Ragione R.M."/>
            <person name="Hildebrand F."/>
            <person name="Pallen M.J."/>
        </authorList>
    </citation>
    <scope>NUCLEOTIDE SEQUENCE [LARGE SCALE GENOMIC DNA]</scope>
    <source>
        <strain evidence="1 2">Sa3CUA2</strain>
    </source>
</reference>
<accession>A0ABR8QC22</accession>
<name>A0ABR8QC22_9CELL</name>
<dbReference type="Proteomes" id="UP000604241">
    <property type="component" value="Unassembled WGS sequence"/>
</dbReference>
<evidence type="ECO:0000313" key="1">
    <source>
        <dbReference type="EMBL" id="MBD7917969.1"/>
    </source>
</evidence>
<dbReference type="RefSeq" id="WP_191781670.1">
    <property type="nucleotide sequence ID" value="NZ_JACSQV010000004.1"/>
</dbReference>
<evidence type="ECO:0000313" key="2">
    <source>
        <dbReference type="Proteomes" id="UP000604241"/>
    </source>
</evidence>
<organism evidence="1 2">
    <name type="scientific">Cellulomonas avistercoris</name>
    <dbReference type="NCBI Taxonomy" id="2762242"/>
    <lineage>
        <taxon>Bacteria</taxon>
        <taxon>Bacillati</taxon>
        <taxon>Actinomycetota</taxon>
        <taxon>Actinomycetes</taxon>
        <taxon>Micrococcales</taxon>
        <taxon>Cellulomonadaceae</taxon>
        <taxon>Cellulomonas</taxon>
    </lineage>
</organism>
<dbReference type="EMBL" id="JACSQV010000004">
    <property type="protein sequence ID" value="MBD7917969.1"/>
    <property type="molecule type" value="Genomic_DNA"/>
</dbReference>